<dbReference type="OrthoDB" id="9767256at2"/>
<dbReference type="GO" id="GO:0071949">
    <property type="term" value="F:FAD binding"/>
    <property type="evidence" value="ECO:0007669"/>
    <property type="project" value="InterPro"/>
</dbReference>
<keyword evidence="10" id="KW-1185">Reference proteome</keyword>
<evidence type="ECO:0000256" key="1">
    <source>
        <dbReference type="ARBA" id="ARBA00001974"/>
    </source>
</evidence>
<dbReference type="SUPFAM" id="SSF55103">
    <property type="entry name" value="FAD-linked oxidases, C-terminal domain"/>
    <property type="match status" value="1"/>
</dbReference>
<dbReference type="FunFam" id="1.10.45.10:FF:000001">
    <property type="entry name" value="D-lactate dehydrogenase mitochondrial"/>
    <property type="match status" value="1"/>
</dbReference>
<keyword evidence="4" id="KW-0274">FAD</keyword>
<keyword evidence="6" id="KW-0560">Oxidoreductase</keyword>
<dbReference type="PROSITE" id="PS51387">
    <property type="entry name" value="FAD_PCMH"/>
    <property type="match status" value="1"/>
</dbReference>
<evidence type="ECO:0000256" key="3">
    <source>
        <dbReference type="ARBA" id="ARBA00022630"/>
    </source>
</evidence>
<dbReference type="InterPro" id="IPR016166">
    <property type="entry name" value="FAD-bd_PCMH"/>
</dbReference>
<dbReference type="SUPFAM" id="SSF56176">
    <property type="entry name" value="FAD-binding/transporter-associated domain-like"/>
    <property type="match status" value="1"/>
</dbReference>
<dbReference type="GO" id="GO:0004458">
    <property type="term" value="F:D-lactate dehydrogenase (cytochrome) activity"/>
    <property type="evidence" value="ECO:0007669"/>
    <property type="project" value="UniProtKB-EC"/>
</dbReference>
<comment type="cofactor">
    <cofactor evidence="1">
        <name>FAD</name>
        <dbReference type="ChEBI" id="CHEBI:57692"/>
    </cofactor>
</comment>
<dbReference type="InterPro" id="IPR016171">
    <property type="entry name" value="Vanillyl_alc_oxidase_C-sub2"/>
</dbReference>
<dbReference type="Proteomes" id="UP000183508">
    <property type="component" value="Unassembled WGS sequence"/>
</dbReference>
<evidence type="ECO:0000313" key="9">
    <source>
        <dbReference type="EMBL" id="SFU47910.1"/>
    </source>
</evidence>
<dbReference type="PANTHER" id="PTHR11748:SF111">
    <property type="entry name" value="D-LACTATE DEHYDROGENASE, MITOCHONDRIAL-RELATED"/>
    <property type="match status" value="1"/>
</dbReference>
<dbReference type="Gene3D" id="1.10.45.10">
    <property type="entry name" value="Vanillyl-alcohol Oxidase, Chain A, domain 4"/>
    <property type="match status" value="1"/>
</dbReference>
<dbReference type="EMBL" id="FPBV01000002">
    <property type="protein sequence ID" value="SFU47910.1"/>
    <property type="molecule type" value="Genomic_DNA"/>
</dbReference>
<dbReference type="GO" id="GO:0008720">
    <property type="term" value="F:D-lactate dehydrogenase (NAD+) activity"/>
    <property type="evidence" value="ECO:0007669"/>
    <property type="project" value="TreeGrafter"/>
</dbReference>
<dbReference type="InterPro" id="IPR016169">
    <property type="entry name" value="FAD-bd_PCMH_sub2"/>
</dbReference>
<gene>
    <name evidence="9" type="ORF">SAMN05421543_102209</name>
</gene>
<proteinExistence type="inferred from homology"/>
<dbReference type="PANTHER" id="PTHR11748">
    <property type="entry name" value="D-LACTATE DEHYDROGENASE"/>
    <property type="match status" value="1"/>
</dbReference>
<evidence type="ECO:0000256" key="7">
    <source>
        <dbReference type="ARBA" id="ARBA00038897"/>
    </source>
</evidence>
<dbReference type="eggNOG" id="COG0277">
    <property type="taxonomic scope" value="Bacteria"/>
</dbReference>
<dbReference type="InterPro" id="IPR006094">
    <property type="entry name" value="Oxid_FAD_bind_N"/>
</dbReference>
<feature type="domain" description="FAD-binding PCMH-type" evidence="8">
    <location>
        <begin position="35"/>
        <end position="212"/>
    </location>
</feature>
<dbReference type="GO" id="GO:1903457">
    <property type="term" value="P:lactate catabolic process"/>
    <property type="evidence" value="ECO:0007669"/>
    <property type="project" value="TreeGrafter"/>
</dbReference>
<evidence type="ECO:0000256" key="5">
    <source>
        <dbReference type="ARBA" id="ARBA00022946"/>
    </source>
</evidence>
<reference evidence="10" key="1">
    <citation type="submission" date="2016-10" db="EMBL/GenBank/DDBJ databases">
        <authorList>
            <person name="Varghese N."/>
        </authorList>
    </citation>
    <scope>NUCLEOTIDE SEQUENCE [LARGE SCALE GENOMIC DNA]</scope>
    <source>
        <strain evidence="10">DSM 17980</strain>
    </source>
</reference>
<dbReference type="EC" id="1.1.2.4" evidence="7"/>
<dbReference type="Pfam" id="PF02913">
    <property type="entry name" value="FAD-oxidase_C"/>
    <property type="match status" value="1"/>
</dbReference>
<dbReference type="STRING" id="392015.SAMN05421543_102209"/>
<evidence type="ECO:0000259" key="8">
    <source>
        <dbReference type="PROSITE" id="PS51387"/>
    </source>
</evidence>
<evidence type="ECO:0000256" key="4">
    <source>
        <dbReference type="ARBA" id="ARBA00022827"/>
    </source>
</evidence>
<protein>
    <recommendedName>
        <fullName evidence="7">D-lactate dehydrogenase (cytochrome)</fullName>
        <ecNumber evidence="7">1.1.2.4</ecNumber>
    </recommendedName>
</protein>
<keyword evidence="3" id="KW-0285">Flavoprotein</keyword>
<accession>A0A1I7GHG6</accession>
<keyword evidence="5" id="KW-0809">Transit peptide</keyword>
<dbReference type="Gene3D" id="3.30.465.10">
    <property type="match status" value="1"/>
</dbReference>
<name>A0A1I7GHG6_9BACL</name>
<evidence type="ECO:0000313" key="10">
    <source>
        <dbReference type="Proteomes" id="UP000183508"/>
    </source>
</evidence>
<dbReference type="FunFam" id="3.30.70.2740:FF:000001">
    <property type="entry name" value="D-lactate dehydrogenase mitochondrial"/>
    <property type="match status" value="1"/>
</dbReference>
<organism evidence="9 10">
    <name type="scientific">Alicyclobacillus macrosporangiidus</name>
    <dbReference type="NCBI Taxonomy" id="392015"/>
    <lineage>
        <taxon>Bacteria</taxon>
        <taxon>Bacillati</taxon>
        <taxon>Bacillota</taxon>
        <taxon>Bacilli</taxon>
        <taxon>Bacillales</taxon>
        <taxon>Alicyclobacillaceae</taxon>
        <taxon>Alicyclobacillus</taxon>
    </lineage>
</organism>
<evidence type="ECO:0000256" key="2">
    <source>
        <dbReference type="ARBA" id="ARBA00008000"/>
    </source>
</evidence>
<sequence length="456" mass="49537">MDLREALLTIIPDAERVTSGESALDQHGRDLSYHIPRRPDVVVFPVTTDEVSRILAFAHERRVPVVPFGVGTSLEGHVIPERGGISLDMTRMNQVLEVRPKDFLVRVQPGITRTQLNKHLTPHGLHFPLDPGADATIGGMAATNASGTTAVRYGVMRDQVVDLEVVLADGSIVRTGSMARKSSAGYNLTGLFIGSEGTLGVITELTLKVYGIPEHIVAARAEFPDIHAACQAAYGIIGSGIPVARVELVDEHTVAAVNRFRGTHYTETPTLFLEFQGTKAAVEADVALAQEICREEGAVAFRFETDSAARHELWEARHDAALAIAATAPGKRMKVTDVCVPLSDMPEAIRRARETIDRYGVYGAILGHVGDGNYHVEFMVDPDDPDEVAVAERINDEIVRFALERGGTCTGEHGVGTGKMRYVAEERASVLPLMRAVKRAFDPRDILNPGKVFVLE</sequence>
<dbReference type="InterPro" id="IPR004113">
    <property type="entry name" value="FAD-bd_oxidored_4_C"/>
</dbReference>
<dbReference type="Gene3D" id="3.30.70.2740">
    <property type="match status" value="1"/>
</dbReference>
<comment type="similarity">
    <text evidence="2">Belongs to the FAD-binding oxidoreductase/transferase type 4 family.</text>
</comment>
<evidence type="ECO:0000256" key="6">
    <source>
        <dbReference type="ARBA" id="ARBA00023002"/>
    </source>
</evidence>
<dbReference type="FunFam" id="3.30.465.10:FF:000016">
    <property type="entry name" value="probable D-lactate dehydrogenase, mitochondrial"/>
    <property type="match status" value="1"/>
</dbReference>
<dbReference type="RefSeq" id="WP_074949750.1">
    <property type="nucleotide sequence ID" value="NZ_FPBV01000002.1"/>
</dbReference>
<dbReference type="InterPro" id="IPR036318">
    <property type="entry name" value="FAD-bd_PCMH-like_sf"/>
</dbReference>
<dbReference type="Pfam" id="PF01565">
    <property type="entry name" value="FAD_binding_4"/>
    <property type="match status" value="1"/>
</dbReference>
<dbReference type="InterPro" id="IPR016164">
    <property type="entry name" value="FAD-linked_Oxase-like_C"/>
</dbReference>
<dbReference type="AlphaFoldDB" id="A0A1I7GHG6"/>